<name>A0A0B0MNE0_GOSAR</name>
<dbReference type="AlphaFoldDB" id="A0A0B0MNE0"/>
<reference evidence="2" key="1">
    <citation type="submission" date="2014-09" db="EMBL/GenBank/DDBJ databases">
        <authorList>
            <person name="Mudge J."/>
            <person name="Ramaraj T."/>
            <person name="Lindquist I.E."/>
            <person name="Bharti A.K."/>
            <person name="Sundararajan A."/>
            <person name="Cameron C.T."/>
            <person name="Woodward J.E."/>
            <person name="May G.D."/>
            <person name="Brubaker C."/>
            <person name="Broadhvest J."/>
            <person name="Wilkins T.A."/>
        </authorList>
    </citation>
    <scope>NUCLEOTIDE SEQUENCE</scope>
    <source>
        <strain evidence="2">cv. AKA8401</strain>
    </source>
</reference>
<accession>A0A0B0MNE0</accession>
<comment type="caution">
    <text evidence="1">The sequence shown here is derived from an EMBL/GenBank/DDBJ whole genome shotgun (WGS) entry which is preliminary data.</text>
</comment>
<dbReference type="EMBL" id="JRRC01221625">
    <property type="protein sequence ID" value="KHG01867.1"/>
    <property type="molecule type" value="Genomic_DNA"/>
</dbReference>
<organism evidence="1 2">
    <name type="scientific">Gossypium arboreum</name>
    <name type="common">Tree cotton</name>
    <name type="synonym">Gossypium nanking</name>
    <dbReference type="NCBI Taxonomy" id="29729"/>
    <lineage>
        <taxon>Eukaryota</taxon>
        <taxon>Viridiplantae</taxon>
        <taxon>Streptophyta</taxon>
        <taxon>Embryophyta</taxon>
        <taxon>Tracheophyta</taxon>
        <taxon>Spermatophyta</taxon>
        <taxon>Magnoliopsida</taxon>
        <taxon>eudicotyledons</taxon>
        <taxon>Gunneridae</taxon>
        <taxon>Pentapetalae</taxon>
        <taxon>rosids</taxon>
        <taxon>malvids</taxon>
        <taxon>Malvales</taxon>
        <taxon>Malvaceae</taxon>
        <taxon>Malvoideae</taxon>
        <taxon>Gossypium</taxon>
    </lineage>
</organism>
<protein>
    <submittedName>
        <fullName evidence="1">Uncharacterized protein</fullName>
    </submittedName>
</protein>
<evidence type="ECO:0000313" key="2">
    <source>
        <dbReference type="Proteomes" id="UP000032142"/>
    </source>
</evidence>
<dbReference type="Proteomes" id="UP000032142">
    <property type="component" value="Unassembled WGS sequence"/>
</dbReference>
<keyword evidence="2" id="KW-1185">Reference proteome</keyword>
<gene>
    <name evidence="1" type="ORF">F383_21221</name>
</gene>
<evidence type="ECO:0000313" key="1">
    <source>
        <dbReference type="EMBL" id="KHG01867.1"/>
    </source>
</evidence>
<proteinExistence type="predicted"/>
<sequence>MVLHVNLKSMLTSQTWFYTKSHIRILCHDICILTIPMVRTGLFGRRHIIETFSDFSYSTRIAIHHYSLTFKQ</sequence>